<dbReference type="Proteomes" id="UP000672039">
    <property type="component" value="Chromosome"/>
</dbReference>
<dbReference type="RefSeq" id="WP_210221970.1">
    <property type="nucleotide sequence ID" value="NZ_CP072801.1"/>
</dbReference>
<keyword evidence="1" id="KW-0255">Endonuclease</keyword>
<proteinExistence type="predicted"/>
<keyword evidence="1" id="KW-0378">Hydrolase</keyword>
<dbReference type="InterPro" id="IPR019057">
    <property type="entry name" value="Restrct_endonuc_II_Eco47II"/>
</dbReference>
<gene>
    <name evidence="1" type="ORF">J9253_16415</name>
</gene>
<dbReference type="GO" id="GO:0016787">
    <property type="term" value="F:hydrolase activity"/>
    <property type="evidence" value="ECO:0007669"/>
    <property type="project" value="UniProtKB-KW"/>
</dbReference>
<name>A0ABX7WV81_9GAMM</name>
<evidence type="ECO:0000313" key="1">
    <source>
        <dbReference type="EMBL" id="QTR45569.1"/>
    </source>
</evidence>
<evidence type="ECO:0000313" key="2">
    <source>
        <dbReference type="Proteomes" id="UP000672039"/>
    </source>
</evidence>
<accession>A0ABX7WV81</accession>
<protein>
    <submittedName>
        <fullName evidence="1">Eco47II family restriction endonuclease</fullName>
        <ecNumber evidence="1">3.1.21.-</ecNumber>
    </submittedName>
</protein>
<sequence length="247" mass="28876">MNNYHLDFISDNDIFQHVKHTVLKYRFQIGLADFNSNLIDPVKLTFDAKVYKKDIKDVIESEVIRQLDKSNTNHIGYFHQNIFKYIGDGWIVPDEGYDIVHLERKIYVEMKNKHNTMNSSSSQKTYMRMQHTLLQDAKATCMLVEVIAANSQNIPWRASLDKQSVVDERIRRVSIDKFYEMVTGDKCAFKKLCTILPRIIEDVVQESTLAERTNTVIDELQAIDENLLKSIYLLSLKKYEGFHDFTL</sequence>
<dbReference type="GO" id="GO:0004519">
    <property type="term" value="F:endonuclease activity"/>
    <property type="evidence" value="ECO:0007669"/>
    <property type="project" value="UniProtKB-KW"/>
</dbReference>
<dbReference type="EMBL" id="CP072801">
    <property type="protein sequence ID" value="QTR45569.1"/>
    <property type="molecule type" value="Genomic_DNA"/>
</dbReference>
<keyword evidence="2" id="KW-1185">Reference proteome</keyword>
<dbReference type="EC" id="3.1.21.-" evidence="1"/>
<reference evidence="1 2" key="1">
    <citation type="submission" date="2021-04" db="EMBL/GenBank/DDBJ databases">
        <title>Genomics, taxonomy and metabolism of representatives of sulfur bacteria of the genus Thiothrix: Thiothrix fructosivorans QT, Thiothrix unzii A1T and three new species, Thiothrix subterranea sp. nov., Thiothrix litoralis sp. nov. and 'Candidatus Thiothrix anitrata' sp. nov.</title>
        <authorList>
            <person name="Ravin N.V."/>
            <person name="Smolyakov D."/>
            <person name="Rudenko T.S."/>
            <person name="Mardanov A.V."/>
            <person name="Beletsky A.V."/>
            <person name="Markov N.D."/>
            <person name="Fomenkov A.I."/>
            <person name="Roberts R.J."/>
            <person name="Karnachuk O.V."/>
            <person name="Novikov A."/>
            <person name="Grabovich M.Y."/>
        </authorList>
    </citation>
    <scope>NUCLEOTIDE SEQUENCE [LARGE SCALE GENOMIC DNA]</scope>
    <source>
        <strain evidence="1 2">AS</strain>
    </source>
</reference>
<keyword evidence="1" id="KW-0540">Nuclease</keyword>
<dbReference type="Pfam" id="PF09553">
    <property type="entry name" value="RE_Eco47II"/>
    <property type="match status" value="1"/>
</dbReference>
<organism evidence="1 2">
    <name type="scientific">Thiothrix litoralis</name>
    <dbReference type="NCBI Taxonomy" id="2891210"/>
    <lineage>
        <taxon>Bacteria</taxon>
        <taxon>Pseudomonadati</taxon>
        <taxon>Pseudomonadota</taxon>
        <taxon>Gammaproteobacteria</taxon>
        <taxon>Thiotrichales</taxon>
        <taxon>Thiotrichaceae</taxon>
        <taxon>Thiothrix</taxon>
    </lineage>
</organism>